<dbReference type="SUPFAM" id="SSF53756">
    <property type="entry name" value="UDP-Glycosyltransferase/glycogen phosphorylase"/>
    <property type="match status" value="1"/>
</dbReference>
<proteinExistence type="inferred from homology"/>
<reference evidence="5" key="1">
    <citation type="submission" date="2014-08" db="EMBL/GenBank/DDBJ databases">
        <authorList>
            <person name="Murali S."/>
            <person name="Richards S."/>
            <person name="Bandaranaike D."/>
            <person name="Bellair M."/>
            <person name="Blankenburg K."/>
            <person name="Chao H."/>
            <person name="Dinh H."/>
            <person name="Doddapaneni H."/>
            <person name="Dugan-Rocha S."/>
            <person name="Elkadiri S."/>
            <person name="Gnanaolivu R."/>
            <person name="Hughes D."/>
            <person name="Lee S."/>
            <person name="Li M."/>
            <person name="Ming W."/>
            <person name="Munidasa M."/>
            <person name="Muniz J."/>
            <person name="Nguyen L."/>
            <person name="Osuji N."/>
            <person name="Pu L.-L."/>
            <person name="Puazo M."/>
            <person name="Skinner E."/>
            <person name="Qu C."/>
            <person name="Quiroz J."/>
            <person name="Raj R."/>
            <person name="Weissenberger G."/>
            <person name="Xin Y."/>
            <person name="Zou X."/>
            <person name="Han Y."/>
            <person name="Worley K."/>
            <person name="Muzny D."/>
            <person name="Gibbs R."/>
        </authorList>
    </citation>
    <scope>NUCLEOTIDE SEQUENCE</scope>
    <source>
        <strain evidence="5">HAZT.00-mixed</strain>
        <tissue evidence="5">Whole organism</tissue>
    </source>
</reference>
<dbReference type="PANTHER" id="PTHR48043:SF159">
    <property type="entry name" value="EG:EG0003.4 PROTEIN-RELATED"/>
    <property type="match status" value="1"/>
</dbReference>
<name>A0A6A0GVW0_HYAAZ</name>
<evidence type="ECO:0000256" key="3">
    <source>
        <dbReference type="ARBA" id="ARBA00022679"/>
    </source>
</evidence>
<organism evidence="5">
    <name type="scientific">Hyalella azteca</name>
    <name type="common">Amphipod</name>
    <dbReference type="NCBI Taxonomy" id="294128"/>
    <lineage>
        <taxon>Eukaryota</taxon>
        <taxon>Metazoa</taxon>
        <taxon>Ecdysozoa</taxon>
        <taxon>Arthropoda</taxon>
        <taxon>Crustacea</taxon>
        <taxon>Multicrustacea</taxon>
        <taxon>Malacostraca</taxon>
        <taxon>Eumalacostraca</taxon>
        <taxon>Peracarida</taxon>
        <taxon>Amphipoda</taxon>
        <taxon>Senticaudata</taxon>
        <taxon>Talitrida</taxon>
        <taxon>Talitroidea</taxon>
        <taxon>Hyalellidae</taxon>
        <taxon>Hyalella</taxon>
    </lineage>
</organism>
<keyword evidence="4" id="KW-0472">Membrane</keyword>
<dbReference type="Gene3D" id="3.40.50.2000">
    <property type="entry name" value="Glycogen Phosphorylase B"/>
    <property type="match status" value="1"/>
</dbReference>
<keyword evidence="3" id="KW-0808">Transferase</keyword>
<dbReference type="InterPro" id="IPR050271">
    <property type="entry name" value="UDP-glycosyltransferase"/>
</dbReference>
<dbReference type="Pfam" id="PF00201">
    <property type="entry name" value="UDPGT"/>
    <property type="match status" value="1"/>
</dbReference>
<dbReference type="AlphaFoldDB" id="A0A6A0GVW0"/>
<evidence type="ECO:0000313" key="5">
    <source>
        <dbReference type="EMBL" id="KAA0190300.1"/>
    </source>
</evidence>
<protein>
    <submittedName>
        <fullName evidence="5">Uncharacterized protein</fullName>
    </submittedName>
</protein>
<feature type="non-terminal residue" evidence="5">
    <location>
        <position position="151"/>
    </location>
</feature>
<evidence type="ECO:0000256" key="2">
    <source>
        <dbReference type="ARBA" id="ARBA00022676"/>
    </source>
</evidence>
<dbReference type="EMBL" id="JQDR03013011">
    <property type="protein sequence ID" value="KAA0190300.1"/>
    <property type="molecule type" value="Genomic_DNA"/>
</dbReference>
<feature type="transmembrane region" description="Helical" evidence="4">
    <location>
        <begin position="122"/>
        <end position="145"/>
    </location>
</feature>
<accession>A0A6A0GVW0</accession>
<evidence type="ECO:0000256" key="1">
    <source>
        <dbReference type="ARBA" id="ARBA00009995"/>
    </source>
</evidence>
<dbReference type="PANTHER" id="PTHR48043">
    <property type="entry name" value="EG:EG0003.4 PROTEIN-RELATED"/>
    <property type="match status" value="1"/>
</dbReference>
<sequence length="151" mass="17422">MQESIYHVVPVLCLPIHGDNYKTAPFVQDEGIGMSLSWLTLTEQTLNESIHTIINDNSIVLTESLRFRKRMELKSRIFRDQPEPPLQRAVYWTEYVARYRGAPHLQASSRNLSWIAYANLDILAALGFCIIFIVYCTAVISRYIYKMFTGS</sequence>
<comment type="similarity">
    <text evidence="1">Belongs to the UDP-glycosyltransferase family.</text>
</comment>
<keyword evidence="4" id="KW-1133">Transmembrane helix</keyword>
<comment type="caution">
    <text evidence="5">The sequence shown here is derived from an EMBL/GenBank/DDBJ whole genome shotgun (WGS) entry which is preliminary data.</text>
</comment>
<reference evidence="5" key="2">
    <citation type="journal article" date="2018" name="Environ. Sci. Technol.">
        <title>The Toxicogenome of Hyalella azteca: A Model for Sediment Ecotoxicology and Evolutionary Toxicology.</title>
        <authorList>
            <person name="Poynton H.C."/>
            <person name="Hasenbein S."/>
            <person name="Benoit J.B."/>
            <person name="Sepulveda M.S."/>
            <person name="Poelchau M.F."/>
            <person name="Hughes D.S.T."/>
            <person name="Murali S.C."/>
            <person name="Chen S."/>
            <person name="Glastad K.M."/>
            <person name="Goodisman M.A.D."/>
            <person name="Werren J.H."/>
            <person name="Vineis J.H."/>
            <person name="Bowen J.L."/>
            <person name="Friedrich M."/>
            <person name="Jones J."/>
            <person name="Robertson H.M."/>
            <person name="Feyereisen R."/>
            <person name="Mechler-Hickson A."/>
            <person name="Mathers N."/>
            <person name="Lee C.E."/>
            <person name="Colbourne J.K."/>
            <person name="Biales A."/>
            <person name="Johnston J.S."/>
            <person name="Wellborn G.A."/>
            <person name="Rosendale A.J."/>
            <person name="Cridge A.G."/>
            <person name="Munoz-Torres M.C."/>
            <person name="Bain P.A."/>
            <person name="Manny A.R."/>
            <person name="Major K.M."/>
            <person name="Lambert F.N."/>
            <person name="Vulpe C.D."/>
            <person name="Tuck P."/>
            <person name="Blalock B.J."/>
            <person name="Lin Y.Y."/>
            <person name="Smith M.E."/>
            <person name="Ochoa-Acuna H."/>
            <person name="Chen M.M."/>
            <person name="Childers C.P."/>
            <person name="Qu J."/>
            <person name="Dugan S."/>
            <person name="Lee S.L."/>
            <person name="Chao H."/>
            <person name="Dinh H."/>
            <person name="Han Y."/>
            <person name="Doddapaneni H."/>
            <person name="Worley K.C."/>
            <person name="Muzny D.M."/>
            <person name="Gibbs R.A."/>
            <person name="Richards S."/>
        </authorList>
    </citation>
    <scope>NUCLEOTIDE SEQUENCE</scope>
    <source>
        <strain evidence="5">HAZT.00-mixed</strain>
        <tissue evidence="5">Whole organism</tissue>
    </source>
</reference>
<dbReference type="GO" id="GO:0008194">
    <property type="term" value="F:UDP-glycosyltransferase activity"/>
    <property type="evidence" value="ECO:0007669"/>
    <property type="project" value="InterPro"/>
</dbReference>
<dbReference type="InterPro" id="IPR002213">
    <property type="entry name" value="UDP_glucos_trans"/>
</dbReference>
<gene>
    <name evidence="5" type="ORF">HAZT_HAZT002291</name>
</gene>
<dbReference type="Proteomes" id="UP000711488">
    <property type="component" value="Unassembled WGS sequence"/>
</dbReference>
<evidence type="ECO:0000256" key="4">
    <source>
        <dbReference type="SAM" id="Phobius"/>
    </source>
</evidence>
<reference evidence="5" key="3">
    <citation type="submission" date="2019-06" db="EMBL/GenBank/DDBJ databases">
        <authorList>
            <person name="Poynton C."/>
            <person name="Hasenbein S."/>
            <person name="Benoit J.B."/>
            <person name="Sepulveda M.S."/>
            <person name="Poelchau M.F."/>
            <person name="Murali S.C."/>
            <person name="Chen S."/>
            <person name="Glastad K.M."/>
            <person name="Werren J.H."/>
            <person name="Vineis J.H."/>
            <person name="Bowen J.L."/>
            <person name="Friedrich M."/>
            <person name="Jones J."/>
            <person name="Robertson H.M."/>
            <person name="Feyereisen R."/>
            <person name="Mechler-Hickson A."/>
            <person name="Mathers N."/>
            <person name="Lee C.E."/>
            <person name="Colbourne J.K."/>
            <person name="Biales A."/>
            <person name="Johnston J.S."/>
            <person name="Wellborn G.A."/>
            <person name="Rosendale A.J."/>
            <person name="Cridge A.G."/>
            <person name="Munoz-Torres M.C."/>
            <person name="Bain P.A."/>
            <person name="Manny A.R."/>
            <person name="Major K.M."/>
            <person name="Lambert F.N."/>
            <person name="Vulpe C.D."/>
            <person name="Tuck P."/>
            <person name="Blalock B.J."/>
            <person name="Lin Y.-Y."/>
            <person name="Smith M.E."/>
            <person name="Ochoa-Acuna H."/>
            <person name="Chen M.-J.M."/>
            <person name="Childers C.P."/>
            <person name="Qu J."/>
            <person name="Dugan S."/>
            <person name="Lee S.L."/>
            <person name="Chao H."/>
            <person name="Dinh H."/>
            <person name="Han Y."/>
            <person name="Doddapaneni H."/>
            <person name="Worley K.C."/>
            <person name="Muzny D.M."/>
            <person name="Gibbs R.A."/>
            <person name="Richards S."/>
        </authorList>
    </citation>
    <scope>NUCLEOTIDE SEQUENCE</scope>
    <source>
        <strain evidence="5">HAZT.00-mixed</strain>
        <tissue evidence="5">Whole organism</tissue>
    </source>
</reference>
<keyword evidence="4" id="KW-0812">Transmembrane</keyword>
<keyword evidence="2" id="KW-0328">Glycosyltransferase</keyword>